<dbReference type="EMBL" id="AGEE01000011">
    <property type="protein sequence ID" value="EHO13223.1"/>
    <property type="molecule type" value="Genomic_DNA"/>
</dbReference>
<evidence type="ECO:0000313" key="2">
    <source>
        <dbReference type="Proteomes" id="UP000004834"/>
    </source>
</evidence>
<accession>A0AAV3F479</accession>
<evidence type="ECO:0000313" key="1">
    <source>
        <dbReference type="EMBL" id="EHO13223.1"/>
    </source>
</evidence>
<proteinExistence type="predicted"/>
<dbReference type="RefSeq" id="WP_006263256.1">
    <property type="nucleotide sequence ID" value="NZ_JH590837.1"/>
</dbReference>
<reference evidence="1 2" key="1">
    <citation type="submission" date="2011-11" db="EMBL/GenBank/DDBJ databases">
        <title>The Genome Sequence of Myroides odoratimimus CIP 101113.</title>
        <authorList>
            <person name="Earl A."/>
            <person name="Ward D."/>
            <person name="Feldgarden M."/>
            <person name="Gevers D."/>
            <person name="Huys G."/>
            <person name="Young S.K."/>
            <person name="Zeng Q."/>
            <person name="Gargeya S."/>
            <person name="Fitzgerald M."/>
            <person name="Haas B."/>
            <person name="Abouelleil A."/>
            <person name="Alvarado L."/>
            <person name="Arachchi H.M."/>
            <person name="Berlin A."/>
            <person name="Brown A."/>
            <person name="Chapman S.B."/>
            <person name="Chen Z."/>
            <person name="Dunbar C."/>
            <person name="Freedman E."/>
            <person name="Gearin G."/>
            <person name="Goldberg J."/>
            <person name="Griggs A."/>
            <person name="Gujja S."/>
            <person name="Heiman D."/>
            <person name="Howarth C."/>
            <person name="Larson L."/>
            <person name="Lui A."/>
            <person name="MacDonald P.J.P."/>
            <person name="Montmayeur A."/>
            <person name="Murphy C."/>
            <person name="Neiman D."/>
            <person name="Pearson M."/>
            <person name="Priest M."/>
            <person name="Roberts A."/>
            <person name="Saif S."/>
            <person name="Shea T."/>
            <person name="Shenoy N."/>
            <person name="Sisk P."/>
            <person name="Stolte C."/>
            <person name="Sykes S."/>
            <person name="Wortman J."/>
            <person name="Nusbaum C."/>
            <person name="Birren B."/>
        </authorList>
    </citation>
    <scope>NUCLEOTIDE SEQUENCE [LARGE SCALE GENOMIC DNA]</scope>
    <source>
        <strain evidence="1 2">CIP 101113</strain>
    </source>
</reference>
<dbReference type="Proteomes" id="UP000004834">
    <property type="component" value="Unassembled WGS sequence"/>
</dbReference>
<comment type="caution">
    <text evidence="1">The sequence shown here is derived from an EMBL/GenBank/DDBJ whole genome shotgun (WGS) entry which is preliminary data.</text>
</comment>
<dbReference type="AlphaFoldDB" id="A0AAV3F479"/>
<gene>
    <name evidence="1" type="ORF">HMPREF9715_01378</name>
</gene>
<name>A0AAV3F479_9FLAO</name>
<protein>
    <submittedName>
        <fullName evidence="1">Uncharacterized protein</fullName>
    </submittedName>
</protein>
<sequence length="74" mass="8883">MPKERLEEAIRKKTRLKVYQKEEIEISEYWLVLLIGSLSSASYDLKENESYEMQSEFDRVYLMTDFDAEIIRIA</sequence>
<organism evidence="1 2">
    <name type="scientific">Myroides odoratimimus CIP 101113</name>
    <dbReference type="NCBI Taxonomy" id="883154"/>
    <lineage>
        <taxon>Bacteria</taxon>
        <taxon>Pseudomonadati</taxon>
        <taxon>Bacteroidota</taxon>
        <taxon>Flavobacteriia</taxon>
        <taxon>Flavobacteriales</taxon>
        <taxon>Flavobacteriaceae</taxon>
        <taxon>Myroides</taxon>
    </lineage>
</organism>